<reference evidence="13" key="2">
    <citation type="submission" date="2025-09" db="UniProtKB">
        <authorList>
            <consortium name="Ensembl"/>
        </authorList>
    </citation>
    <scope>IDENTIFICATION</scope>
</reference>
<feature type="domain" description="SEC7" evidence="12">
    <location>
        <begin position="566"/>
        <end position="755"/>
    </location>
</feature>
<evidence type="ECO:0000313" key="13">
    <source>
        <dbReference type="Ensembl" id="ENSCCRP00010037319.1"/>
    </source>
</evidence>
<dbReference type="Pfam" id="PF01369">
    <property type="entry name" value="Sec7"/>
    <property type="match status" value="1"/>
</dbReference>
<evidence type="ECO:0000259" key="12">
    <source>
        <dbReference type="PROSITE" id="PS50190"/>
    </source>
</evidence>
<evidence type="ECO:0000256" key="8">
    <source>
        <dbReference type="ARBA" id="ARBA00022927"/>
    </source>
</evidence>
<keyword evidence="10" id="KW-0472">Membrane</keyword>
<dbReference type="Pfam" id="PF09324">
    <property type="entry name" value="Sec7-like_HDS"/>
    <property type="match status" value="1"/>
</dbReference>
<dbReference type="InterPro" id="IPR046455">
    <property type="entry name" value="Sec7/BIG1-like_C"/>
</dbReference>
<dbReference type="FunFam" id="1.10.220.20:FF:000002">
    <property type="entry name" value="Brefeldin A-inhibited guanine nucleotide-exchange protein 1"/>
    <property type="match status" value="1"/>
</dbReference>
<evidence type="ECO:0000256" key="9">
    <source>
        <dbReference type="ARBA" id="ARBA00023034"/>
    </source>
</evidence>
<dbReference type="GO" id="GO:0005794">
    <property type="term" value="C:Golgi apparatus"/>
    <property type="evidence" value="ECO:0007669"/>
    <property type="project" value="UniProtKB-SubCell"/>
</dbReference>
<dbReference type="GO" id="GO:0016020">
    <property type="term" value="C:membrane"/>
    <property type="evidence" value="ECO:0007669"/>
    <property type="project" value="UniProtKB-SubCell"/>
</dbReference>
<keyword evidence="14" id="KW-1185">Reference proteome</keyword>
<evidence type="ECO:0000256" key="10">
    <source>
        <dbReference type="ARBA" id="ARBA00023136"/>
    </source>
</evidence>
<evidence type="ECO:0000256" key="7">
    <source>
        <dbReference type="ARBA" id="ARBA00022658"/>
    </source>
</evidence>
<dbReference type="SUPFAM" id="SSF48425">
    <property type="entry name" value="Sec7 domain"/>
    <property type="match status" value="1"/>
</dbReference>
<dbReference type="FunFam" id="1.25.10.10:FF:000143">
    <property type="entry name" value="ADP-ribosylation factor guanine nucleotide-exchange factor 2 (brefeldin A-inhibited)"/>
    <property type="match status" value="1"/>
</dbReference>
<dbReference type="SUPFAM" id="SSF48371">
    <property type="entry name" value="ARM repeat"/>
    <property type="match status" value="1"/>
</dbReference>
<dbReference type="PANTHER" id="PTHR10663">
    <property type="entry name" value="GUANYL-NUCLEOTIDE EXCHANGE FACTOR"/>
    <property type="match status" value="1"/>
</dbReference>
<dbReference type="InterPro" id="IPR035999">
    <property type="entry name" value="Sec7_dom_sf"/>
</dbReference>
<dbReference type="Gene3D" id="1.25.10.10">
    <property type="entry name" value="Leucine-rich Repeat Variant"/>
    <property type="match status" value="1"/>
</dbReference>
<comment type="subcellular location">
    <subcellularLocation>
        <location evidence="2">Cytoplasm</location>
        <location evidence="2">Perinuclear region</location>
    </subcellularLocation>
    <subcellularLocation>
        <location evidence="3">Golgi apparatus</location>
        <location evidence="3">trans-Golgi network</location>
    </subcellularLocation>
    <subcellularLocation>
        <location evidence="1">Membrane</location>
    </subcellularLocation>
</comment>
<dbReference type="GO" id="GO:0048471">
    <property type="term" value="C:perinuclear region of cytoplasm"/>
    <property type="evidence" value="ECO:0007669"/>
    <property type="project" value="UniProtKB-SubCell"/>
</dbReference>
<dbReference type="FunFam" id="1.10.1000.11:FF:000003">
    <property type="entry name" value="Brefeldin A-inhibited guanine nucleotide-exchange protein 1"/>
    <property type="match status" value="1"/>
</dbReference>
<dbReference type="Ensembl" id="ENSCCRT00010040958.1">
    <property type="protein sequence ID" value="ENSCCRP00010037319.1"/>
    <property type="gene ID" value="ENSCCRG00010015673.1"/>
</dbReference>
<dbReference type="Pfam" id="PF16213">
    <property type="entry name" value="DCB"/>
    <property type="match status" value="1"/>
</dbReference>
<dbReference type="InterPro" id="IPR032691">
    <property type="entry name" value="Mon2/Sec7/BIG1-like_HUS"/>
</dbReference>
<dbReference type="InterPro" id="IPR023394">
    <property type="entry name" value="Sec7_C_sf"/>
</dbReference>
<keyword evidence="9" id="KW-0333">Golgi apparatus</keyword>
<dbReference type="GO" id="GO:0005085">
    <property type="term" value="F:guanyl-nucleotide exchange factor activity"/>
    <property type="evidence" value="ECO:0007669"/>
    <property type="project" value="UniProtKB-KW"/>
</dbReference>
<evidence type="ECO:0000256" key="5">
    <source>
        <dbReference type="ARBA" id="ARBA00022490"/>
    </source>
</evidence>
<sequence>ITYPRVMYEGKKTKNMFLTRALEKILADKEVKKAHHSQLRKACEVALGHEQEEFFFGSSTLPPIKSKTNFIEADKYFLPFELACQSKCPRIVITSLDCLQKLIAYGHLTGSAPDNTTPGKKLIDRIIETICGCFQGPQTDEGVQLQIIKALLTAVTSQHIEIHEGTVLQAVRTCYNIYLASKNLINQTTAKATLTQMLNVIFARMENQAVSAFDPSPVVIWRNDTLDLTSLLSFWLMPLLLLPPSKYSLQITRSVAEEEENQNYEEKAQEIVQSILKEVVNTIAGGELYSSYLKGTESVATTGPAPGAKFSHILQKDAFLVFRSLCKLSMKPLSDGPPDPKSHELRSKVLSLQLLLSILQNAGPIFKTNEMFINAIKQYLCVALSKNGVSSVPEVFELSLSIFLTLLSNFKTHLKMQIECFYKLFYVISTLTDAQSVVDIYVNYDCDLNAANIFERLVNDLSKIAQGRGGHELGTTPLQELTLRKKGLECLVSILKCMVEWSKDQYVNPNSQTSLGQEKPTEQETNESKHPETINRYGSINSLDSTASSGIGSYSTQMSGTDNPEQFEVLKQQKEIIEQGIDLFNKKPKRGIQYLQEQGMLGTTPEDIAQFLHQEERLDSIQVGEFLGDNDRINKEVMYAYVDQMDFQGKDFVPALRMFLEGFRLPGEAQKIDRLMEKFAARYLECNQGQTLFASADTAYVLAYSIIMLTTDLHSPQVKNKMTKEQYIKMNRGINDSKDLPEEYLSAIYDEIAGKKISMKETKELTLKSNKQSVASEKQRRLLYNVEMEQMAKTAKALMEAVSHVQAPFTSATHLEHVRPMFKLAWTPFLAAFSVGLQDCDDTEVASLCLEGIRCAIRIACIFSIQLERDAYVQALARFTLLTASSGITEMKQKNIDTIKTLITVAHTDGNYLGNSWHEILKCISQLELAQLIGTGVKARYISGTVRGKEGFITSTKEQTSDEYLGLGGNVDRKQIASIQESIGETSSQSVVVAVDRIFTGSIRLDGNAIVDFVRWLCAVSMDELASPTHPRMFSLQKIVEISYYNMGRIRLQWSRIWEVIGDHFNKVGCNPNEDVAIFAVDSLRQLSMKFLEKGELANFRFQKDFLRPFEHIMKKNRSPTIRDMVVRCIAQMVNSQAGNIRSGWKNIFSVFHLAASDQDESIVELAFQTTGHIVTNVFEKHFPATIDSFQDAVKCLSEFACNASFPDTSMEAIRLIRHCAKYVSDRPQVNYTSDDMNVAPEDRVWVRGWFPILFELSCIINRCKLDVRTRGLTVMFEVMKTYGHTYEKHWWQDLFRIVFRIFDNMKLPEQQTEKAEWMTTTCNHALYAISDVFTQYFESLSDVLLDDILSQLYWCVQQDNEQLARSGTNCLENVVILNGEKFNAETWDKTCNCMLDIFKTTIPHMLLTWRPAGTEGDHVTQLDSDKQLVCKYDFQTEQRLFAALLIKCVVQLELIQTIDNIVFFPATSKKEDAENFAAAQRDALVADVHVDTQDQGMYRYLTSEQLFKLLDCLLESHRFAKAFNSNNEQRTALWKAGFKGKSKPNLLKQETSSLACGLRILFRMYMDQSRQDAWEEVQKRLLNVCSDAVAYFLTLTSESHREAWTNLLLLFLTKVLKISDDRFKAHASRYYPLLCEIMQFDLIPELRAILRKFFLRIGLVFQITQTLEAAQPSAVQTPSDA</sequence>
<dbReference type="GO" id="GO:0032012">
    <property type="term" value="P:regulation of ARF protein signal transduction"/>
    <property type="evidence" value="ECO:0007669"/>
    <property type="project" value="InterPro"/>
</dbReference>
<organism evidence="13 14">
    <name type="scientific">Cyprinus carpio</name>
    <name type="common">Common carp</name>
    <dbReference type="NCBI Taxonomy" id="7962"/>
    <lineage>
        <taxon>Eukaryota</taxon>
        <taxon>Metazoa</taxon>
        <taxon>Chordata</taxon>
        <taxon>Craniata</taxon>
        <taxon>Vertebrata</taxon>
        <taxon>Euteleostomi</taxon>
        <taxon>Actinopterygii</taxon>
        <taxon>Neopterygii</taxon>
        <taxon>Teleostei</taxon>
        <taxon>Ostariophysi</taxon>
        <taxon>Cypriniformes</taxon>
        <taxon>Cyprinidae</taxon>
        <taxon>Cyprininae</taxon>
        <taxon>Cyprinus</taxon>
    </lineage>
</organism>
<evidence type="ECO:0000256" key="2">
    <source>
        <dbReference type="ARBA" id="ARBA00004556"/>
    </source>
</evidence>
<evidence type="ECO:0000313" key="14">
    <source>
        <dbReference type="Proteomes" id="UP000694427"/>
    </source>
</evidence>
<dbReference type="InterPro" id="IPR011989">
    <property type="entry name" value="ARM-like"/>
</dbReference>
<evidence type="ECO:0000256" key="3">
    <source>
        <dbReference type="ARBA" id="ARBA00004601"/>
    </source>
</evidence>
<dbReference type="InterPro" id="IPR015403">
    <property type="entry name" value="Mon2/Sec7/BIG1-like_HDS"/>
</dbReference>
<evidence type="ECO:0000256" key="6">
    <source>
        <dbReference type="ARBA" id="ARBA00022553"/>
    </source>
</evidence>
<accession>A0A8C1JX07</accession>
<dbReference type="Proteomes" id="UP000694427">
    <property type="component" value="Unplaced"/>
</dbReference>
<reference evidence="13" key="1">
    <citation type="submission" date="2025-08" db="UniProtKB">
        <authorList>
            <consortium name="Ensembl"/>
        </authorList>
    </citation>
    <scope>IDENTIFICATION</scope>
</reference>
<keyword evidence="8" id="KW-0653">Protein transport</keyword>
<name>A0A8C1JX07_CYPCA</name>
<dbReference type="GO" id="GO:0015031">
    <property type="term" value="P:protein transport"/>
    <property type="evidence" value="ECO:0007669"/>
    <property type="project" value="UniProtKB-KW"/>
</dbReference>
<dbReference type="PANTHER" id="PTHR10663:SF137">
    <property type="entry name" value="BREFELDIN A-INHIBITED GUANINE NUCLEOTIDE-EXCHANGE PROTEIN 1"/>
    <property type="match status" value="1"/>
</dbReference>
<evidence type="ECO:0000256" key="11">
    <source>
        <dbReference type="SAM" id="MobiDB-lite"/>
    </source>
</evidence>
<protein>
    <submittedName>
        <fullName evidence="13">ADP-ribosylation factor guanine nucleotide-exchange factor 1 (brefeldin A-inhibited)</fullName>
    </submittedName>
</protein>
<evidence type="ECO:0000256" key="1">
    <source>
        <dbReference type="ARBA" id="ARBA00004370"/>
    </source>
</evidence>
<dbReference type="Pfam" id="PF20252">
    <property type="entry name" value="BIG2_C"/>
    <property type="match status" value="1"/>
</dbReference>
<dbReference type="InterPro" id="IPR000904">
    <property type="entry name" value="Sec7_dom"/>
</dbReference>
<proteinExistence type="predicted"/>
<feature type="region of interest" description="Disordered" evidence="11">
    <location>
        <begin position="509"/>
        <end position="541"/>
    </location>
</feature>
<keyword evidence="5" id="KW-0963">Cytoplasm</keyword>
<dbReference type="InterPro" id="IPR032629">
    <property type="entry name" value="DCB_dom"/>
</dbReference>
<dbReference type="InterPro" id="IPR016024">
    <property type="entry name" value="ARM-type_fold"/>
</dbReference>
<keyword evidence="6" id="KW-0597">Phosphoprotein</keyword>
<dbReference type="Pfam" id="PF12783">
    <property type="entry name" value="Sec7-like_HUS"/>
    <property type="match status" value="1"/>
</dbReference>
<dbReference type="PROSITE" id="PS50190">
    <property type="entry name" value="SEC7"/>
    <property type="match status" value="1"/>
</dbReference>
<dbReference type="Gene3D" id="1.10.1000.11">
    <property type="entry name" value="Arf Nucleotide-binding Site Opener,domain 2"/>
    <property type="match status" value="1"/>
</dbReference>
<dbReference type="CDD" id="cd00171">
    <property type="entry name" value="Sec7"/>
    <property type="match status" value="1"/>
</dbReference>
<keyword evidence="4" id="KW-0813">Transport</keyword>
<dbReference type="Gene3D" id="1.10.220.20">
    <property type="match status" value="1"/>
</dbReference>
<dbReference type="SMART" id="SM00222">
    <property type="entry name" value="Sec7"/>
    <property type="match status" value="1"/>
</dbReference>
<feature type="compositionally biased region" description="Basic and acidic residues" evidence="11">
    <location>
        <begin position="519"/>
        <end position="533"/>
    </location>
</feature>
<evidence type="ECO:0000256" key="4">
    <source>
        <dbReference type="ARBA" id="ARBA00022448"/>
    </source>
</evidence>
<keyword evidence="7" id="KW-0344">Guanine-nucleotide releasing factor</keyword>